<feature type="region of interest" description="Disordered" evidence="3">
    <location>
        <begin position="239"/>
        <end position="310"/>
    </location>
</feature>
<feature type="compositionally biased region" description="Low complexity" evidence="3">
    <location>
        <begin position="254"/>
        <end position="271"/>
    </location>
</feature>
<protein>
    <recommendedName>
        <fullName evidence="4">Spermatogenesis-associated protein 6 N-terminal domain-containing protein</fullName>
    </recommendedName>
</protein>
<keyword evidence="2" id="KW-0597">Phosphoprotein</keyword>
<dbReference type="Pfam" id="PF14909">
    <property type="entry name" value="SPATA6"/>
    <property type="match status" value="1"/>
</dbReference>
<evidence type="ECO:0000313" key="5">
    <source>
        <dbReference type="EnsemblMetazoa" id="CLYHEMP012419.1"/>
    </source>
</evidence>
<feature type="region of interest" description="Disordered" evidence="3">
    <location>
        <begin position="169"/>
        <end position="221"/>
    </location>
</feature>
<evidence type="ECO:0000256" key="3">
    <source>
        <dbReference type="SAM" id="MobiDB-lite"/>
    </source>
</evidence>
<dbReference type="InterPro" id="IPR042769">
    <property type="entry name" value="SPATA6_fam"/>
</dbReference>
<organism evidence="5 6">
    <name type="scientific">Clytia hemisphaerica</name>
    <dbReference type="NCBI Taxonomy" id="252671"/>
    <lineage>
        <taxon>Eukaryota</taxon>
        <taxon>Metazoa</taxon>
        <taxon>Cnidaria</taxon>
        <taxon>Hydrozoa</taxon>
        <taxon>Hydroidolina</taxon>
        <taxon>Leptothecata</taxon>
        <taxon>Obeliida</taxon>
        <taxon>Clytiidae</taxon>
        <taxon>Clytia</taxon>
    </lineage>
</organism>
<evidence type="ECO:0000256" key="1">
    <source>
        <dbReference type="ARBA" id="ARBA00006215"/>
    </source>
</evidence>
<dbReference type="PANTHER" id="PTHR16435">
    <property type="entry name" value="SPERMATOGENESIS-ASSOCIATED PROTEIN 6 SPATA6"/>
    <property type="match status" value="1"/>
</dbReference>
<dbReference type="RefSeq" id="XP_066910719.1">
    <property type="nucleotide sequence ID" value="XM_067054618.1"/>
</dbReference>
<comment type="similarity">
    <text evidence="1">Belongs to the SPATA6 family.</text>
</comment>
<name>A0A7M5VH18_9CNID</name>
<dbReference type="PANTHER" id="PTHR16435:SF6">
    <property type="entry name" value="IP09370P"/>
    <property type="match status" value="1"/>
</dbReference>
<reference evidence="5" key="1">
    <citation type="submission" date="2021-01" db="UniProtKB">
        <authorList>
            <consortium name="EnsemblMetazoa"/>
        </authorList>
    </citation>
    <scope>IDENTIFICATION</scope>
</reference>
<evidence type="ECO:0000313" key="6">
    <source>
        <dbReference type="Proteomes" id="UP000594262"/>
    </source>
</evidence>
<dbReference type="Proteomes" id="UP000594262">
    <property type="component" value="Unplaced"/>
</dbReference>
<evidence type="ECO:0000256" key="2">
    <source>
        <dbReference type="ARBA" id="ARBA00022553"/>
    </source>
</evidence>
<dbReference type="GO" id="GO:0120212">
    <property type="term" value="C:sperm head-tail coupling apparatus"/>
    <property type="evidence" value="ECO:0007669"/>
    <property type="project" value="InterPro"/>
</dbReference>
<accession>A0A7M5VH18</accession>
<dbReference type="GeneID" id="136798000"/>
<dbReference type="GO" id="GO:0032027">
    <property type="term" value="F:myosin light chain binding"/>
    <property type="evidence" value="ECO:0007669"/>
    <property type="project" value="InterPro"/>
</dbReference>
<feature type="domain" description="Spermatogenesis-associated protein 6 N-terminal" evidence="4">
    <location>
        <begin position="10"/>
        <end position="152"/>
    </location>
</feature>
<dbReference type="AlphaFoldDB" id="A0A7M5VH18"/>
<proteinExistence type="inferred from homology"/>
<dbReference type="InterPro" id="IPR032732">
    <property type="entry name" value="SPATA6_N"/>
</dbReference>
<sequence length="408" mass="46602">MPRKAMKCIVEVDLHVTTCPGTFLRDYEYVYLHMEMLGLEARTKSVPPTFPLFFHERLKFERTFYDCTDPALVAAVLKGEDLIIELRQHTDYISDGKVISHCSSNTHDFLYPAIPPYYGSGREILLYKTAKFKPIRVTGEPVKLEFSTKTVIKEVPDFETSGVLDKSSRTIASPIKSTKHKQLADSRVPKPPGRPKTSGAGDGGLRRSKSKSSSTPDLTLLGDSKNEFLVRRKDDQMISNRDFNSFTRPKPRRSVSPSRSMRRSVSPSRPRNFNGNTTVESIPATVYRSSSPARHYRSVTEPTYLSSTTPRNLTTRLDDLDLSLASTKRRVHTVTPNMNHALRSSQRIQRRVDELVRRRDFNYVDSDAESDYSLDLLRESLRDERNALNDAIKEADREAFYRSLNRTR</sequence>
<evidence type="ECO:0000259" key="4">
    <source>
        <dbReference type="Pfam" id="PF14909"/>
    </source>
</evidence>
<dbReference type="EnsemblMetazoa" id="CLYHEMT012419.1">
    <property type="protein sequence ID" value="CLYHEMP012419.1"/>
    <property type="gene ID" value="CLYHEMG012419"/>
</dbReference>
<keyword evidence="6" id="KW-1185">Reference proteome</keyword>
<dbReference type="OrthoDB" id="5963614at2759"/>
<dbReference type="GO" id="GO:0007283">
    <property type="term" value="P:spermatogenesis"/>
    <property type="evidence" value="ECO:0007669"/>
    <property type="project" value="InterPro"/>
</dbReference>